<reference evidence="1" key="1">
    <citation type="submission" date="2018-05" db="EMBL/GenBank/DDBJ databases">
        <authorList>
            <person name="Lanie J.A."/>
            <person name="Ng W.-L."/>
            <person name="Kazmierczak K.M."/>
            <person name="Andrzejewski T.M."/>
            <person name="Davidsen T.M."/>
            <person name="Wayne K.J."/>
            <person name="Tettelin H."/>
            <person name="Glass J.I."/>
            <person name="Rusch D."/>
            <person name="Podicherti R."/>
            <person name="Tsui H.-C.T."/>
            <person name="Winkler M.E."/>
        </authorList>
    </citation>
    <scope>NUCLEOTIDE SEQUENCE</scope>
</reference>
<accession>A0A381PMI7</accession>
<dbReference type="GO" id="GO:0047355">
    <property type="term" value="F:CDP-glycerol glycerophosphotransferase activity"/>
    <property type="evidence" value="ECO:0007669"/>
    <property type="project" value="InterPro"/>
</dbReference>
<dbReference type="InterPro" id="IPR043148">
    <property type="entry name" value="TagF_C"/>
</dbReference>
<organism evidence="1">
    <name type="scientific">marine metagenome</name>
    <dbReference type="NCBI Taxonomy" id="408172"/>
    <lineage>
        <taxon>unclassified sequences</taxon>
        <taxon>metagenomes</taxon>
        <taxon>ecological metagenomes</taxon>
    </lineage>
</organism>
<dbReference type="Pfam" id="PF04464">
    <property type="entry name" value="Glyphos_transf"/>
    <property type="match status" value="1"/>
</dbReference>
<feature type="non-terminal residue" evidence="1">
    <location>
        <position position="1"/>
    </location>
</feature>
<dbReference type="Gene3D" id="3.40.50.12580">
    <property type="match status" value="1"/>
</dbReference>
<proteinExistence type="predicted"/>
<gene>
    <name evidence="1" type="ORF">METZ01_LOCUS19537</name>
</gene>
<evidence type="ECO:0000313" key="1">
    <source>
        <dbReference type="EMBL" id="SUZ66683.1"/>
    </source>
</evidence>
<evidence type="ECO:0008006" key="2">
    <source>
        <dbReference type="Google" id="ProtNLM"/>
    </source>
</evidence>
<dbReference type="EMBL" id="UINC01000991">
    <property type="protein sequence ID" value="SUZ66683.1"/>
    <property type="molecule type" value="Genomic_DNA"/>
</dbReference>
<sequence>VSKLLTAWQEYQKYKKLTPAGKRIVIFSESYQDWHHFEPLVTGLTTELNQEICYVASDPSDPGLATGHPLIHAFYIPEGIIQIIFFQFLDAELMILTMMDLNNYELKRSIHPVHYIYLFHSLASTHMVDHANSYDHYDSLLCAGPHQVREIRAREKKFGFKPKNLIPYGYHRLDALMNEKINNQIGQISHVLLAPTWGDNSILNLVGLDLCQAILDGGHFLTVRPHYETVKRTPDIIDEIKHRYQDHPNFNLVLGMGENRSLLDSNVLITDWSGISFEYSMGLEKPVIFIDVPPRVRNPDWQELQMEPLEASIREKVGRIVALDEIHSISETINQMLSEMDQFLLNINTLRDEWVYNLGQTRSVGAREIVKLLKQS</sequence>
<dbReference type="AlphaFoldDB" id="A0A381PMI7"/>
<dbReference type="GO" id="GO:0016020">
    <property type="term" value="C:membrane"/>
    <property type="evidence" value="ECO:0007669"/>
    <property type="project" value="InterPro"/>
</dbReference>
<name>A0A381PMI7_9ZZZZ</name>
<protein>
    <recommendedName>
        <fullName evidence="2">CDP-glycerol--glycerophosphate glycerophosphotransferase</fullName>
    </recommendedName>
</protein>
<dbReference type="InterPro" id="IPR007554">
    <property type="entry name" value="Glycerophosphate_synth"/>
</dbReference>